<dbReference type="GO" id="GO:0008270">
    <property type="term" value="F:zinc ion binding"/>
    <property type="evidence" value="ECO:0007669"/>
    <property type="project" value="InterPro"/>
</dbReference>
<protein>
    <recommendedName>
        <fullName evidence="9">2-deoxy-scyllo-inosamine dehydrogenase</fullName>
        <ecNumber evidence="8">1.1.1.329</ecNumber>
    </recommendedName>
</protein>
<comment type="catalytic activity">
    <reaction evidence="10">
        <text>2-deoxy-scyllo-inosamine + NAD(+) = 3-amino-2,3-dideoxy-scyllo-inosose + NADH + H(+)</text>
        <dbReference type="Rhea" id="RHEA:33883"/>
        <dbReference type="ChEBI" id="CHEBI:15378"/>
        <dbReference type="ChEBI" id="CHEBI:57540"/>
        <dbReference type="ChEBI" id="CHEBI:57945"/>
        <dbReference type="ChEBI" id="CHEBI:65002"/>
        <dbReference type="ChEBI" id="CHEBI:65003"/>
        <dbReference type="EC" id="1.1.1.329"/>
    </reaction>
</comment>
<evidence type="ECO:0000256" key="11">
    <source>
        <dbReference type="ARBA" id="ARBA00049085"/>
    </source>
</evidence>
<reference evidence="14 15" key="1">
    <citation type="submission" date="2018-05" db="EMBL/GenBank/DDBJ databases">
        <title>Streptomyces venezuelae.</title>
        <authorList>
            <person name="Kim W."/>
            <person name="Lee N."/>
            <person name="Cho B.-K."/>
        </authorList>
    </citation>
    <scope>NUCLEOTIDE SEQUENCE [LARGE SCALE GENOMIC DNA]</scope>
    <source>
        <strain evidence="14 15">ATCC 14583</strain>
    </source>
</reference>
<evidence type="ECO:0000256" key="9">
    <source>
        <dbReference type="ARBA" id="ARBA00039387"/>
    </source>
</evidence>
<keyword evidence="3 12" id="KW-0862">Zinc</keyword>
<dbReference type="SMART" id="SM00829">
    <property type="entry name" value="PKS_ER"/>
    <property type="match status" value="1"/>
</dbReference>
<sequence>MLPPTDDLLCGRWPNGSMKAAAVMDVNKVGQVEVEIPGPELGYVLVAPTTVGICGTDLELLHGTASYVRDGRATMPHVFGHEWVGRVVAIAGNCQYSRQLEIGDRVVGQTMLSCGGCRACQRGHRNECSQLKEVGLYGQQGAAAEFIRLPAQSLTKVPPGVDDFAAALAEPAVTVLAALDKVGVFPGERVLVFGTGTMGLLAVQMARRVAGTVDVVGIDDAGIGAALRMGAEHAFLPGEARDGDYDVVIEASGAVPALLEALRVADVGGRIAAVGVPNDPLPAVDASELVLRGVTMTGVRHGLDYYERALRLFSEGVLSAKGMIADVFELADVDKAFELLERGRRAAPKVALSLTPRP</sequence>
<evidence type="ECO:0000256" key="6">
    <source>
        <dbReference type="ARBA" id="ARBA00037908"/>
    </source>
</evidence>
<evidence type="ECO:0000256" key="5">
    <source>
        <dbReference type="ARBA" id="ARBA00037678"/>
    </source>
</evidence>
<dbReference type="Gene3D" id="3.90.180.10">
    <property type="entry name" value="Medium-chain alcohol dehydrogenases, catalytic domain"/>
    <property type="match status" value="1"/>
</dbReference>
<evidence type="ECO:0000256" key="12">
    <source>
        <dbReference type="RuleBase" id="RU361277"/>
    </source>
</evidence>
<dbReference type="Pfam" id="PF08240">
    <property type="entry name" value="ADH_N"/>
    <property type="match status" value="1"/>
</dbReference>
<feature type="domain" description="Enoyl reductase (ER)" evidence="13">
    <location>
        <begin position="22"/>
        <end position="352"/>
    </location>
</feature>
<proteinExistence type="inferred from homology"/>
<dbReference type="InterPro" id="IPR013149">
    <property type="entry name" value="ADH-like_C"/>
</dbReference>
<evidence type="ECO:0000256" key="2">
    <source>
        <dbReference type="ARBA" id="ARBA00022723"/>
    </source>
</evidence>
<dbReference type="Gene3D" id="3.40.50.720">
    <property type="entry name" value="NAD(P)-binding Rossmann-like Domain"/>
    <property type="match status" value="1"/>
</dbReference>
<comment type="catalytic activity">
    <reaction evidence="11">
        <text>2-deoxy-scyllo-inosamine + NADP(+) = 3-amino-2,3-dideoxy-scyllo-inosose + NADPH + H(+)</text>
        <dbReference type="Rhea" id="RHEA:33879"/>
        <dbReference type="ChEBI" id="CHEBI:15378"/>
        <dbReference type="ChEBI" id="CHEBI:57783"/>
        <dbReference type="ChEBI" id="CHEBI:58349"/>
        <dbReference type="ChEBI" id="CHEBI:65002"/>
        <dbReference type="ChEBI" id="CHEBI:65003"/>
        <dbReference type="EC" id="1.1.1.329"/>
    </reaction>
</comment>
<dbReference type="PROSITE" id="PS00059">
    <property type="entry name" value="ADH_ZINC"/>
    <property type="match status" value="1"/>
</dbReference>
<dbReference type="PANTHER" id="PTHR43401">
    <property type="entry name" value="L-THREONINE 3-DEHYDROGENASE"/>
    <property type="match status" value="1"/>
</dbReference>
<dbReference type="InterPro" id="IPR013154">
    <property type="entry name" value="ADH-like_N"/>
</dbReference>
<evidence type="ECO:0000259" key="13">
    <source>
        <dbReference type="SMART" id="SM00829"/>
    </source>
</evidence>
<dbReference type="Pfam" id="PF00107">
    <property type="entry name" value="ADH_zinc_N"/>
    <property type="match status" value="1"/>
</dbReference>
<dbReference type="InterPro" id="IPR036291">
    <property type="entry name" value="NAD(P)-bd_dom_sf"/>
</dbReference>
<dbReference type="InterPro" id="IPR020843">
    <property type="entry name" value="ER"/>
</dbReference>
<keyword evidence="2 12" id="KW-0479">Metal-binding</keyword>
<dbReference type="Proteomes" id="UP000323046">
    <property type="component" value="Chromosome"/>
</dbReference>
<dbReference type="InterPro" id="IPR011032">
    <property type="entry name" value="GroES-like_sf"/>
</dbReference>
<keyword evidence="15" id="KW-1185">Reference proteome</keyword>
<dbReference type="GO" id="GO:0016491">
    <property type="term" value="F:oxidoreductase activity"/>
    <property type="evidence" value="ECO:0007669"/>
    <property type="project" value="UniProtKB-KW"/>
</dbReference>
<evidence type="ECO:0000256" key="8">
    <source>
        <dbReference type="ARBA" id="ARBA00039102"/>
    </source>
</evidence>
<evidence type="ECO:0000313" key="15">
    <source>
        <dbReference type="Proteomes" id="UP000323046"/>
    </source>
</evidence>
<dbReference type="EMBL" id="CP029193">
    <property type="protein sequence ID" value="QES28712.1"/>
    <property type="molecule type" value="Genomic_DNA"/>
</dbReference>
<dbReference type="InterPro" id="IPR002328">
    <property type="entry name" value="ADH_Zn_CS"/>
</dbReference>
<evidence type="ECO:0000313" key="14">
    <source>
        <dbReference type="EMBL" id="QES28712.1"/>
    </source>
</evidence>
<dbReference type="InterPro" id="IPR050129">
    <property type="entry name" value="Zn_alcohol_dh"/>
</dbReference>
<comment type="function">
    <text evidence="5">Catalyzes the oxidation of 2-deoxy-scyllo-inosamine (DOIA) with NAD(+) or NADP(+), forming 3-amino-2,3-dideoxy-scyllo-inosose (amino-DOI).</text>
</comment>
<evidence type="ECO:0000256" key="4">
    <source>
        <dbReference type="ARBA" id="ARBA00023002"/>
    </source>
</evidence>
<name>A0A5P2BDX6_STRVZ</name>
<accession>A0A5P2BDX6</accession>
<dbReference type="OrthoDB" id="9797931at2"/>
<gene>
    <name evidence="14" type="ORF">DEJ47_21765</name>
</gene>
<comment type="pathway">
    <text evidence="6">Metabolic intermediate biosynthesis; 2-deoxystreptamine biosynthesis; 2-deoxystreptamine from D-glucose 6-phosphate: step 3/4.</text>
</comment>
<evidence type="ECO:0000256" key="3">
    <source>
        <dbReference type="ARBA" id="ARBA00022833"/>
    </source>
</evidence>
<dbReference type="SUPFAM" id="SSF50129">
    <property type="entry name" value="GroES-like"/>
    <property type="match status" value="1"/>
</dbReference>
<evidence type="ECO:0000256" key="7">
    <source>
        <dbReference type="ARBA" id="ARBA00038004"/>
    </source>
</evidence>
<dbReference type="EC" id="1.1.1.329" evidence="8"/>
<dbReference type="AlphaFoldDB" id="A0A5P2BDX6"/>
<dbReference type="SUPFAM" id="SSF51735">
    <property type="entry name" value="NAD(P)-binding Rossmann-fold domains"/>
    <property type="match status" value="1"/>
</dbReference>
<comment type="similarity">
    <text evidence="7">Belongs to the zinc-containing alcohol dehydrogenase family. DOIA dehydrogenase subfamily.</text>
</comment>
<organism evidence="14 15">
    <name type="scientific">Streptomyces venezuelae</name>
    <dbReference type="NCBI Taxonomy" id="54571"/>
    <lineage>
        <taxon>Bacteria</taxon>
        <taxon>Bacillati</taxon>
        <taxon>Actinomycetota</taxon>
        <taxon>Actinomycetes</taxon>
        <taxon>Kitasatosporales</taxon>
        <taxon>Streptomycetaceae</taxon>
        <taxon>Streptomyces</taxon>
    </lineage>
</organism>
<comment type="cofactor">
    <cofactor evidence="1 12">
        <name>Zn(2+)</name>
        <dbReference type="ChEBI" id="CHEBI:29105"/>
    </cofactor>
</comment>
<evidence type="ECO:0000256" key="10">
    <source>
        <dbReference type="ARBA" id="ARBA00048685"/>
    </source>
</evidence>
<evidence type="ECO:0000256" key="1">
    <source>
        <dbReference type="ARBA" id="ARBA00001947"/>
    </source>
</evidence>
<keyword evidence="4" id="KW-0560">Oxidoreductase</keyword>
<dbReference type="PANTHER" id="PTHR43401:SF2">
    <property type="entry name" value="L-THREONINE 3-DEHYDROGENASE"/>
    <property type="match status" value="1"/>
</dbReference>